<proteinExistence type="evidence at transcript level"/>
<feature type="transmembrane region" description="Helical" evidence="8">
    <location>
        <begin position="197"/>
        <end position="217"/>
    </location>
</feature>
<dbReference type="Pfam" id="PF01284">
    <property type="entry name" value="MARVEL"/>
    <property type="match status" value="1"/>
</dbReference>
<dbReference type="PROSITE" id="PS51225">
    <property type="entry name" value="MARVEL"/>
    <property type="match status" value="1"/>
</dbReference>
<organism evidence="10">
    <name type="scientific">Schistosoma japonicum</name>
    <name type="common">Blood fluke</name>
    <dbReference type="NCBI Taxonomy" id="6182"/>
    <lineage>
        <taxon>Eukaryota</taxon>
        <taxon>Metazoa</taxon>
        <taxon>Spiralia</taxon>
        <taxon>Lophotrochozoa</taxon>
        <taxon>Platyhelminthes</taxon>
        <taxon>Trematoda</taxon>
        <taxon>Digenea</taxon>
        <taxon>Strigeidida</taxon>
        <taxon>Schistosomatoidea</taxon>
        <taxon>Schistosomatidae</taxon>
        <taxon>Schistosoma</taxon>
    </lineage>
</organism>
<dbReference type="PRINTS" id="PR00220">
    <property type="entry name" value="SYNAPTOPHYSN"/>
</dbReference>
<protein>
    <submittedName>
        <fullName evidence="10">SJCHGC05589 protein</fullName>
    </submittedName>
</protein>
<comment type="similarity">
    <text evidence="2">Belongs to the synaptophysin/synaptobrevin family.</text>
</comment>
<feature type="transmembrane region" description="Helical" evidence="8">
    <location>
        <begin position="139"/>
        <end position="160"/>
    </location>
</feature>
<feature type="transmembrane region" description="Helical" evidence="8">
    <location>
        <begin position="104"/>
        <end position="127"/>
    </location>
</feature>
<keyword evidence="4 8" id="KW-1133">Transmembrane helix</keyword>
<evidence type="ECO:0000256" key="3">
    <source>
        <dbReference type="ARBA" id="ARBA00022692"/>
    </source>
</evidence>
<evidence type="ECO:0000256" key="1">
    <source>
        <dbReference type="ARBA" id="ARBA00004141"/>
    </source>
</evidence>
<reference evidence="10" key="1">
    <citation type="journal article" date="2006" name="PLoS Pathog.">
        <title>New perspectives on host-parasite interplay by comparative transcriptomic and proteomic analyses of Schistosoma japonicum.</title>
        <authorList>
            <person name="Liu F."/>
            <person name="Lu J."/>
            <person name="Hu W."/>
            <person name="Wang S.Y."/>
            <person name="Cui S.J."/>
            <person name="Chi M."/>
            <person name="Yan Q."/>
            <person name="Wang X.R."/>
            <person name="Song H.D."/>
            <person name="Xu X.N."/>
            <person name="Wang J.J."/>
            <person name="Zhang X.L."/>
            <person name="Zhang X."/>
            <person name="Wang Z.Q."/>
            <person name="Xue C.L."/>
            <person name="Brindley P.J."/>
            <person name="McManus D.P."/>
            <person name="Yang P.Y."/>
            <person name="Feng Z."/>
            <person name="Chen Z."/>
            <person name="Han Z.G."/>
        </authorList>
    </citation>
    <scope>NUCLEOTIDE SEQUENCE</scope>
</reference>
<comment type="subcellular location">
    <subcellularLocation>
        <location evidence="1">Membrane</location>
        <topology evidence="1">Multi-pass membrane protein</topology>
    </subcellularLocation>
</comment>
<name>Q5BW98_SCHJA</name>
<sequence length="243" mass="27151">LTVIAVVKTRNKGLKMMESSFSRWEIFKEPRGFIKVIQMLIAISAFATTCDFSTDVKLEFNCSNTSSWSAKFTYPFSINSILLPQCNAKEPKHMYGDYSSAAQFYVFTGVLTMLYCAGVCIYYAYFLDRYLTDSRFSKYEFIVSASIALLWFIASCAWADNVNQFKMYTSPVRICNEAGLDANCKATEQATYGGLNASLIFGFTNVALWAAGLWFIWKETAWSGNNSLLGAENIASAADGSQM</sequence>
<evidence type="ECO:0000313" key="10">
    <source>
        <dbReference type="EMBL" id="AAX28327.2"/>
    </source>
</evidence>
<evidence type="ECO:0000256" key="4">
    <source>
        <dbReference type="ARBA" id="ARBA00022989"/>
    </source>
</evidence>
<keyword evidence="3 7" id="KW-0812">Transmembrane</keyword>
<evidence type="ECO:0000256" key="2">
    <source>
        <dbReference type="ARBA" id="ARBA00006476"/>
    </source>
</evidence>
<accession>Q5BW98</accession>
<dbReference type="GO" id="GO:0030672">
    <property type="term" value="C:synaptic vesicle membrane"/>
    <property type="evidence" value="ECO:0007669"/>
    <property type="project" value="TreeGrafter"/>
</dbReference>
<dbReference type="InterPro" id="IPR008253">
    <property type="entry name" value="Marvel"/>
</dbReference>
<dbReference type="AlphaFoldDB" id="Q5BW98"/>
<dbReference type="InterPro" id="IPR001285">
    <property type="entry name" value="Synaptophysin/porin"/>
</dbReference>
<dbReference type="PANTHER" id="PTHR10306:SF17">
    <property type="entry name" value="MARVEL DOMAIN-CONTAINING PROTEIN"/>
    <property type="match status" value="1"/>
</dbReference>
<dbReference type="PANTHER" id="PTHR10306">
    <property type="entry name" value="SYNAPTOPHYSIN"/>
    <property type="match status" value="1"/>
</dbReference>
<feature type="non-terminal residue" evidence="10">
    <location>
        <position position="1"/>
    </location>
</feature>
<evidence type="ECO:0000256" key="6">
    <source>
        <dbReference type="ARBA" id="ARBA00023180"/>
    </source>
</evidence>
<evidence type="ECO:0000256" key="7">
    <source>
        <dbReference type="PROSITE-ProRule" id="PRU00581"/>
    </source>
</evidence>
<evidence type="ECO:0000256" key="8">
    <source>
        <dbReference type="SAM" id="Phobius"/>
    </source>
</evidence>
<evidence type="ECO:0000259" key="9">
    <source>
        <dbReference type="PROSITE" id="PS51225"/>
    </source>
</evidence>
<evidence type="ECO:0000256" key="5">
    <source>
        <dbReference type="ARBA" id="ARBA00023136"/>
    </source>
</evidence>
<keyword evidence="6" id="KW-0325">Glycoprotein</keyword>
<dbReference type="EMBL" id="AY812438">
    <property type="protein sequence ID" value="AAX28327.2"/>
    <property type="molecule type" value="mRNA"/>
</dbReference>
<keyword evidence="5 7" id="KW-0472">Membrane</keyword>
<feature type="domain" description="MARVEL" evidence="9">
    <location>
        <begin position="26"/>
        <end position="221"/>
    </location>
</feature>